<protein>
    <submittedName>
        <fullName evidence="3">Uncharacterized protein</fullName>
    </submittedName>
</protein>
<reference evidence="3" key="1">
    <citation type="submission" date="2022-11" db="UniProtKB">
        <authorList>
            <consortium name="WormBaseParasite"/>
        </authorList>
    </citation>
    <scope>IDENTIFICATION</scope>
</reference>
<sequence>MKSVPGLSPGRQWVKVKQSLSPCYYNVGYSKNISKSTETCAFNIFYSNFSMVHLLLWANSCRVMLTINIWLIYKLHKEHKYIQGLSPKNKSPSQKDGSGAQSYHIAHRSLVMINVERVLAIMFCHFCGNFLIHNFQ</sequence>
<keyword evidence="1" id="KW-1133">Transmembrane helix</keyword>
<organism evidence="2 3">
    <name type="scientific">Romanomermis culicivorax</name>
    <name type="common">Nematode worm</name>
    <dbReference type="NCBI Taxonomy" id="13658"/>
    <lineage>
        <taxon>Eukaryota</taxon>
        <taxon>Metazoa</taxon>
        <taxon>Ecdysozoa</taxon>
        <taxon>Nematoda</taxon>
        <taxon>Enoplea</taxon>
        <taxon>Dorylaimia</taxon>
        <taxon>Mermithida</taxon>
        <taxon>Mermithoidea</taxon>
        <taxon>Mermithidae</taxon>
        <taxon>Romanomermis</taxon>
    </lineage>
</organism>
<dbReference type="Proteomes" id="UP000887565">
    <property type="component" value="Unplaced"/>
</dbReference>
<name>A0A915I3M4_ROMCU</name>
<evidence type="ECO:0000256" key="1">
    <source>
        <dbReference type="SAM" id="Phobius"/>
    </source>
</evidence>
<accession>A0A915I3M4</accession>
<feature type="transmembrane region" description="Helical" evidence="1">
    <location>
        <begin position="54"/>
        <end position="73"/>
    </location>
</feature>
<evidence type="ECO:0000313" key="3">
    <source>
        <dbReference type="WBParaSite" id="nRc.2.0.1.t08336-RA"/>
    </source>
</evidence>
<keyword evidence="1" id="KW-0812">Transmembrane</keyword>
<keyword evidence="2" id="KW-1185">Reference proteome</keyword>
<dbReference type="AlphaFoldDB" id="A0A915I3M4"/>
<proteinExistence type="predicted"/>
<dbReference type="WBParaSite" id="nRc.2.0.1.t08336-RA">
    <property type="protein sequence ID" value="nRc.2.0.1.t08336-RA"/>
    <property type="gene ID" value="nRc.2.0.1.g08336"/>
</dbReference>
<keyword evidence="1" id="KW-0472">Membrane</keyword>
<evidence type="ECO:0000313" key="2">
    <source>
        <dbReference type="Proteomes" id="UP000887565"/>
    </source>
</evidence>